<evidence type="ECO:0000256" key="1">
    <source>
        <dbReference type="SAM" id="MobiDB-lite"/>
    </source>
</evidence>
<name>A0A6J5LC27_9CAUD</name>
<gene>
    <name evidence="2" type="ORF">UFOVP125_51</name>
</gene>
<dbReference type="EMBL" id="LR796253">
    <property type="protein sequence ID" value="CAB4131841.1"/>
    <property type="molecule type" value="Genomic_DNA"/>
</dbReference>
<evidence type="ECO:0000313" key="2">
    <source>
        <dbReference type="EMBL" id="CAB4131841.1"/>
    </source>
</evidence>
<feature type="region of interest" description="Disordered" evidence="1">
    <location>
        <begin position="723"/>
        <end position="782"/>
    </location>
</feature>
<organism evidence="2">
    <name type="scientific">uncultured Caudovirales phage</name>
    <dbReference type="NCBI Taxonomy" id="2100421"/>
    <lineage>
        <taxon>Viruses</taxon>
        <taxon>Duplodnaviria</taxon>
        <taxon>Heunggongvirae</taxon>
        <taxon>Uroviricota</taxon>
        <taxon>Caudoviricetes</taxon>
        <taxon>Peduoviridae</taxon>
        <taxon>Maltschvirus</taxon>
        <taxon>Maltschvirus maltsch</taxon>
    </lineage>
</organism>
<protein>
    <submittedName>
        <fullName evidence="2">Uncharacterized protein</fullName>
    </submittedName>
</protein>
<feature type="compositionally biased region" description="Low complexity" evidence="1">
    <location>
        <begin position="723"/>
        <end position="732"/>
    </location>
</feature>
<sequence>MADKPYRDPKTTKIEDWKWRALEPIKAQLAMREIPDYIQKGFGGFMNEQAARSKRGQMTPRDLIKAYTIAQSSIGRGGLSHSTATKMGMKLPNTGGEVRPEGAFAEWLGSPEGQRYLNLAEQGKIDPAAIADLQYKFAPFGKQNDQATKMAEAARTMPGMSAQLNAALTGTPDDYRDFAEQMKGIAGAKSGFIGSLLGRGDLPTLDARQLNLHTEGAPVGVSSIMNRGKGKGAREAVDRLAARQRAMELDIDPALAAHYQHLAHHAVWDKTAGAKTTHEDLIRAMRGYDKGGSVEPTIEQMQQALMQKGYLTHTPKNRNPVVGQRYQVSEAKNLAPKTLVDLEQHKGASAMLMPWDSVSRNVDIEGVSGHELPEAVTTHGGHDFARDLDHILRGLAGASNENIAKRIATREALARMENEKQGGTGQILHLPTTMGPYAEGFALTPAEIAYQLHKRAGLSPEHTAELEELIRNSGTAKHFKGFVGFADPEAYASQIRTGKGLKKPGKAGELRKLINMKLIHGKRAQELMDFNGEDVQNAMLDPALRGVPKGFIGNTVIGSDPDHMTLTPSDSDRDPYDTRFSGKYLGTLGHSFPAEVLLSKQIERLRQQFAKKQGDTRNMALGALEKRNKGVSQILDNETLDRYGEFMRKRAQWAKTGHYAEGGEVEPTIDEMRAHLILHKAEGGPIDIKDIGAEEAPNMDVKEFMSPGLDKISMPTGGVDFQPQMPGKQMLPGQPPQQPGMPGQPPAPGMPPQGAMPPGAPPMGAMPPGMPGAPPAPPKGPQSNILAMTPQGQAMQAMRPNPLAMPRPPMLPMGRPPMARMAKGGSTTPSVQDMRKALAKRSPKRAGSTHDIQLTERML</sequence>
<feature type="region of interest" description="Disordered" evidence="1">
    <location>
        <begin position="819"/>
        <end position="859"/>
    </location>
</feature>
<proteinExistence type="predicted"/>
<reference evidence="2" key="1">
    <citation type="submission" date="2020-04" db="EMBL/GenBank/DDBJ databases">
        <authorList>
            <person name="Chiriac C."/>
            <person name="Salcher M."/>
            <person name="Ghai R."/>
            <person name="Kavagutti S V."/>
        </authorList>
    </citation>
    <scope>NUCLEOTIDE SEQUENCE</scope>
</reference>
<accession>A0A6J5LC27</accession>
<feature type="compositionally biased region" description="Pro residues" evidence="1">
    <location>
        <begin position="733"/>
        <end position="780"/>
    </location>
</feature>